<dbReference type="HOGENOM" id="CLU_3033017_0_0_1"/>
<evidence type="ECO:0000313" key="2">
    <source>
        <dbReference type="Proteomes" id="UP000054538"/>
    </source>
</evidence>
<protein>
    <submittedName>
        <fullName evidence="1">Uncharacterized protein</fullName>
    </submittedName>
</protein>
<dbReference type="EMBL" id="KN824933">
    <property type="protein sequence ID" value="KIK97490.1"/>
    <property type="molecule type" value="Genomic_DNA"/>
</dbReference>
<organism evidence="1 2">
    <name type="scientific">Paxillus rubicundulus Ve08.2h10</name>
    <dbReference type="NCBI Taxonomy" id="930991"/>
    <lineage>
        <taxon>Eukaryota</taxon>
        <taxon>Fungi</taxon>
        <taxon>Dikarya</taxon>
        <taxon>Basidiomycota</taxon>
        <taxon>Agaricomycotina</taxon>
        <taxon>Agaricomycetes</taxon>
        <taxon>Agaricomycetidae</taxon>
        <taxon>Boletales</taxon>
        <taxon>Paxilineae</taxon>
        <taxon>Paxillaceae</taxon>
        <taxon>Paxillus</taxon>
    </lineage>
</organism>
<reference evidence="2" key="2">
    <citation type="submission" date="2015-01" db="EMBL/GenBank/DDBJ databases">
        <title>Evolutionary Origins and Diversification of the Mycorrhizal Mutualists.</title>
        <authorList>
            <consortium name="DOE Joint Genome Institute"/>
            <consortium name="Mycorrhizal Genomics Consortium"/>
            <person name="Kohler A."/>
            <person name="Kuo A."/>
            <person name="Nagy L.G."/>
            <person name="Floudas D."/>
            <person name="Copeland A."/>
            <person name="Barry K.W."/>
            <person name="Cichocki N."/>
            <person name="Veneault-Fourrey C."/>
            <person name="LaButti K."/>
            <person name="Lindquist E.A."/>
            <person name="Lipzen A."/>
            <person name="Lundell T."/>
            <person name="Morin E."/>
            <person name="Murat C."/>
            <person name="Riley R."/>
            <person name="Ohm R."/>
            <person name="Sun H."/>
            <person name="Tunlid A."/>
            <person name="Henrissat B."/>
            <person name="Grigoriev I.V."/>
            <person name="Hibbett D.S."/>
            <person name="Martin F."/>
        </authorList>
    </citation>
    <scope>NUCLEOTIDE SEQUENCE [LARGE SCALE GENOMIC DNA]</scope>
    <source>
        <strain evidence="2">Ve08.2h10</strain>
    </source>
</reference>
<evidence type="ECO:0000313" key="1">
    <source>
        <dbReference type="EMBL" id="KIK97490.1"/>
    </source>
</evidence>
<dbReference type="Proteomes" id="UP000054538">
    <property type="component" value="Unassembled WGS sequence"/>
</dbReference>
<proteinExistence type="predicted"/>
<sequence>MYLLSFGRSRFGERVETFYLTDVVRMPFAGCGYAACYIAWHDPHKDNTSLWSISH</sequence>
<reference evidence="1 2" key="1">
    <citation type="submission" date="2014-04" db="EMBL/GenBank/DDBJ databases">
        <authorList>
            <consortium name="DOE Joint Genome Institute"/>
            <person name="Kuo A."/>
            <person name="Kohler A."/>
            <person name="Jargeat P."/>
            <person name="Nagy L.G."/>
            <person name="Floudas D."/>
            <person name="Copeland A."/>
            <person name="Barry K.W."/>
            <person name="Cichocki N."/>
            <person name="Veneault-Fourrey C."/>
            <person name="LaButti K."/>
            <person name="Lindquist E.A."/>
            <person name="Lipzen A."/>
            <person name="Lundell T."/>
            <person name="Morin E."/>
            <person name="Murat C."/>
            <person name="Sun H."/>
            <person name="Tunlid A."/>
            <person name="Henrissat B."/>
            <person name="Grigoriev I.V."/>
            <person name="Hibbett D.S."/>
            <person name="Martin F."/>
            <person name="Nordberg H.P."/>
            <person name="Cantor M.N."/>
            <person name="Hua S.X."/>
        </authorList>
    </citation>
    <scope>NUCLEOTIDE SEQUENCE [LARGE SCALE GENOMIC DNA]</scope>
    <source>
        <strain evidence="1 2">Ve08.2h10</strain>
    </source>
</reference>
<dbReference type="AlphaFoldDB" id="A0A0D0EBE7"/>
<name>A0A0D0EBE7_9AGAM</name>
<accession>A0A0D0EBE7</accession>
<dbReference type="InParanoid" id="A0A0D0EBE7"/>
<gene>
    <name evidence="1" type="ORF">PAXRUDRAFT_220262</name>
</gene>
<keyword evidence="2" id="KW-1185">Reference proteome</keyword>